<sequence>MKKFIVLLFFTIVTHSQIGKEISYGFYAGAVYSKMNNIQNTIIPPNIYTNFSTTEKDKFGALAGLFLNWKYPRANISFQPEIFYSRQATDFNYNDNKGLNYQIKFDYHNLNLGFLFKYYIHEGFYLGIGPNVALNLHRNNISYTSNGAEMEQKYGVSFTPDPIVQKTLKESLEGTDYFQGIFGIGYEFQNKLVLGFRYHLGLTDALETKENGHRFMDNKNKTNAFSLHIGYKFDFDDSNNF</sequence>
<gene>
    <name evidence="2" type="ORF">UN65_13075</name>
</gene>
<dbReference type="EMBL" id="CP010992">
    <property type="protein sequence ID" value="AMO21527.2"/>
    <property type="molecule type" value="Genomic_DNA"/>
</dbReference>
<name>A0A1V2YNH3_9FLAO</name>
<dbReference type="OMA" id="FLNWKYP"/>
<evidence type="ECO:0000259" key="1">
    <source>
        <dbReference type="Pfam" id="PF13568"/>
    </source>
</evidence>
<dbReference type="RefSeq" id="WP_014164835.1">
    <property type="nucleotide sequence ID" value="NZ_CP010992.1"/>
</dbReference>
<evidence type="ECO:0000313" key="3">
    <source>
        <dbReference type="Proteomes" id="UP000304840"/>
    </source>
</evidence>
<reference evidence="2 3" key="2">
    <citation type="submission" date="2019-05" db="EMBL/GenBank/DDBJ databases">
        <authorList>
            <person name="Ravantti J.J."/>
        </authorList>
    </citation>
    <scope>NUCLEOTIDE SEQUENCE [LARGE SCALE GENOMIC DNA]</scope>
    <source>
        <strain evidence="2 3">B185</strain>
    </source>
</reference>
<dbReference type="AlphaFoldDB" id="A0A1V2YNH3"/>
<accession>A0A1V2YNH3</accession>
<reference evidence="3" key="1">
    <citation type="submission" date="2016-03" db="EMBL/GenBank/DDBJ databases">
        <title>Flavobacterium columnare strain B185, complete genome.</title>
        <authorList>
            <person name="Sundberg L.-R."/>
            <person name="Papponen P."/>
            <person name="Laanto E."/>
        </authorList>
    </citation>
    <scope>NUCLEOTIDE SEQUENCE [LARGE SCALE GENOMIC DNA]</scope>
    <source>
        <strain evidence="3">B185</strain>
    </source>
</reference>
<protein>
    <submittedName>
        <fullName evidence="2">PorT family protein</fullName>
    </submittedName>
</protein>
<evidence type="ECO:0000313" key="2">
    <source>
        <dbReference type="EMBL" id="AMO21527.2"/>
    </source>
</evidence>
<dbReference type="Gene3D" id="2.40.160.60">
    <property type="entry name" value="Outer membrane protein transport protein (OMPP1/FadL/TodX)"/>
    <property type="match status" value="1"/>
</dbReference>
<proteinExistence type="predicted"/>
<dbReference type="InterPro" id="IPR025665">
    <property type="entry name" value="Beta-barrel_OMP_2"/>
</dbReference>
<dbReference type="OrthoDB" id="1491615at2"/>
<dbReference type="GeneID" id="60757934"/>
<organism evidence="2 3">
    <name type="scientific">Flavobacterium columnare</name>
    <dbReference type="NCBI Taxonomy" id="996"/>
    <lineage>
        <taxon>Bacteria</taxon>
        <taxon>Pseudomonadati</taxon>
        <taxon>Bacteroidota</taxon>
        <taxon>Flavobacteriia</taxon>
        <taxon>Flavobacteriales</taxon>
        <taxon>Flavobacteriaceae</taxon>
        <taxon>Flavobacterium</taxon>
    </lineage>
</organism>
<feature type="domain" description="Outer membrane protein beta-barrel" evidence="1">
    <location>
        <begin position="20"/>
        <end position="206"/>
    </location>
</feature>
<dbReference type="Proteomes" id="UP000304840">
    <property type="component" value="Chromosome"/>
</dbReference>
<dbReference type="Pfam" id="PF13568">
    <property type="entry name" value="OMP_b-brl_2"/>
    <property type="match status" value="1"/>
</dbReference>